<dbReference type="SUPFAM" id="SSF100950">
    <property type="entry name" value="NagB/RpiA/CoA transferase-like"/>
    <property type="match status" value="1"/>
</dbReference>
<reference evidence="9" key="1">
    <citation type="submission" date="2021-06" db="EMBL/GenBank/DDBJ databases">
        <authorList>
            <consortium name="DOE Joint Genome Institute"/>
            <person name="Mondo S.J."/>
            <person name="Amses K.R."/>
            <person name="Simmons D.R."/>
            <person name="Longcore J.E."/>
            <person name="Seto K."/>
            <person name="Alves G.H."/>
            <person name="Bonds A.E."/>
            <person name="Quandt C.A."/>
            <person name="Davis W.J."/>
            <person name="Chang Y."/>
            <person name="Letcher P.M."/>
            <person name="Powell M.J."/>
            <person name="Kuo A."/>
            <person name="Labutti K."/>
            <person name="Pangilinan J."/>
            <person name="Andreopoulos W."/>
            <person name="Tritt A."/>
            <person name="Riley R."/>
            <person name="Hundley H."/>
            <person name="Johnson J."/>
            <person name="Lipzen A."/>
            <person name="Barry K."/>
            <person name="Berbee M.L."/>
            <person name="Buchler N.E."/>
            <person name="Grigoriev I.V."/>
            <person name="Spatafora J.W."/>
            <person name="Stajich J.E."/>
            <person name="James T.Y."/>
        </authorList>
    </citation>
    <scope>NUCLEOTIDE SEQUENCE</scope>
    <source>
        <strain evidence="9">AG</strain>
    </source>
</reference>
<evidence type="ECO:0000256" key="3">
    <source>
        <dbReference type="ARBA" id="ARBA00008088"/>
    </source>
</evidence>
<comment type="catalytic activity">
    <reaction evidence="1">
        <text>aldehydo-D-ribose 5-phosphate = D-ribulose 5-phosphate</text>
        <dbReference type="Rhea" id="RHEA:14657"/>
        <dbReference type="ChEBI" id="CHEBI:58121"/>
        <dbReference type="ChEBI" id="CHEBI:58273"/>
        <dbReference type="EC" id="5.3.1.6"/>
    </reaction>
</comment>
<dbReference type="Gene3D" id="3.40.50.1360">
    <property type="match status" value="1"/>
</dbReference>
<dbReference type="GO" id="GO:0006014">
    <property type="term" value="P:D-ribose metabolic process"/>
    <property type="evidence" value="ECO:0007669"/>
    <property type="project" value="TreeGrafter"/>
</dbReference>
<dbReference type="InterPro" id="IPR037171">
    <property type="entry name" value="NagB/RpiA_transferase-like"/>
</dbReference>
<organism evidence="9 10">
    <name type="scientific">Umbelopsis ramanniana AG</name>
    <dbReference type="NCBI Taxonomy" id="1314678"/>
    <lineage>
        <taxon>Eukaryota</taxon>
        <taxon>Fungi</taxon>
        <taxon>Fungi incertae sedis</taxon>
        <taxon>Mucoromycota</taxon>
        <taxon>Mucoromycotina</taxon>
        <taxon>Umbelopsidomycetes</taxon>
        <taxon>Umbelopsidales</taxon>
        <taxon>Umbelopsidaceae</taxon>
        <taxon>Umbelopsis</taxon>
    </lineage>
</organism>
<evidence type="ECO:0000256" key="1">
    <source>
        <dbReference type="ARBA" id="ARBA00001713"/>
    </source>
</evidence>
<dbReference type="CDD" id="cd01398">
    <property type="entry name" value="RPI_A"/>
    <property type="match status" value="1"/>
</dbReference>
<dbReference type="GO" id="GO:0009052">
    <property type="term" value="P:pentose-phosphate shunt, non-oxidative branch"/>
    <property type="evidence" value="ECO:0007669"/>
    <property type="project" value="InterPro"/>
</dbReference>
<evidence type="ECO:0000256" key="4">
    <source>
        <dbReference type="ARBA" id="ARBA00011959"/>
    </source>
</evidence>
<gene>
    <name evidence="9" type="ORF">K450DRAFT_235439</name>
</gene>
<name>A0AAD5EC42_UMBRA</name>
<dbReference type="AlphaFoldDB" id="A0AAD5EC42"/>
<dbReference type="EMBL" id="MU620909">
    <property type="protein sequence ID" value="KAI8580958.1"/>
    <property type="molecule type" value="Genomic_DNA"/>
</dbReference>
<evidence type="ECO:0000256" key="5">
    <source>
        <dbReference type="ARBA" id="ARBA00019150"/>
    </source>
</evidence>
<comment type="pathway">
    <text evidence="2">Carbohydrate degradation; pentose phosphate pathway; D-ribose 5-phosphate from D-ribulose 5-phosphate (non-oxidative stage): step 1/1.</text>
</comment>
<dbReference type="GeneID" id="75913432"/>
<dbReference type="GO" id="GO:0004751">
    <property type="term" value="F:ribose-5-phosphate isomerase activity"/>
    <property type="evidence" value="ECO:0007669"/>
    <property type="project" value="UniProtKB-EC"/>
</dbReference>
<proteinExistence type="inferred from homology"/>
<reference evidence="9" key="2">
    <citation type="journal article" date="2022" name="Proc. Natl. Acad. Sci. U.S.A.">
        <title>Diploid-dominant life cycles characterize the early evolution of Fungi.</title>
        <authorList>
            <person name="Amses K.R."/>
            <person name="Simmons D.R."/>
            <person name="Longcore J.E."/>
            <person name="Mondo S.J."/>
            <person name="Seto K."/>
            <person name="Jeronimo G.H."/>
            <person name="Bonds A.E."/>
            <person name="Quandt C.A."/>
            <person name="Davis W.J."/>
            <person name="Chang Y."/>
            <person name="Federici B.A."/>
            <person name="Kuo A."/>
            <person name="LaButti K."/>
            <person name="Pangilinan J."/>
            <person name="Andreopoulos W."/>
            <person name="Tritt A."/>
            <person name="Riley R."/>
            <person name="Hundley H."/>
            <person name="Johnson J."/>
            <person name="Lipzen A."/>
            <person name="Barry K."/>
            <person name="Lang B.F."/>
            <person name="Cuomo C.A."/>
            <person name="Buchler N.E."/>
            <person name="Grigoriev I.V."/>
            <person name="Spatafora J.W."/>
            <person name="Stajich J.E."/>
            <person name="James T.Y."/>
        </authorList>
    </citation>
    <scope>NUCLEOTIDE SEQUENCE</scope>
    <source>
        <strain evidence="9">AG</strain>
    </source>
</reference>
<dbReference type="FunFam" id="3.30.70.260:FF:000018">
    <property type="entry name" value="Ribose-5-phosphate isomerase A"/>
    <property type="match status" value="1"/>
</dbReference>
<comment type="similarity">
    <text evidence="3">Belongs to the ribose 5-phosphate isomerase family.</text>
</comment>
<dbReference type="Gene3D" id="3.30.70.260">
    <property type="match status" value="1"/>
</dbReference>
<evidence type="ECO:0000256" key="2">
    <source>
        <dbReference type="ARBA" id="ARBA00004988"/>
    </source>
</evidence>
<dbReference type="NCBIfam" id="NF001924">
    <property type="entry name" value="PRK00702.1"/>
    <property type="match status" value="1"/>
</dbReference>
<keyword evidence="10" id="KW-1185">Reference proteome</keyword>
<evidence type="ECO:0000256" key="7">
    <source>
        <dbReference type="ARBA" id="ARBA00029734"/>
    </source>
</evidence>
<comment type="caution">
    <text evidence="9">The sequence shown here is derived from an EMBL/GenBank/DDBJ whole genome shotgun (WGS) entry which is preliminary data.</text>
</comment>
<dbReference type="FunFam" id="3.40.50.1360:FF:000014">
    <property type="entry name" value="Ribose 5-phosphate isomerase"/>
    <property type="match status" value="1"/>
</dbReference>
<dbReference type="SUPFAM" id="SSF75445">
    <property type="entry name" value="D-ribose-5-phosphate isomerase (RpiA), lid domain"/>
    <property type="match status" value="1"/>
</dbReference>
<dbReference type="EC" id="5.3.1.6" evidence="4"/>
<accession>A0AAD5EC42</accession>
<dbReference type="NCBIfam" id="TIGR00021">
    <property type="entry name" value="rpiA"/>
    <property type="match status" value="1"/>
</dbReference>
<dbReference type="RefSeq" id="XP_051445962.1">
    <property type="nucleotide sequence ID" value="XM_051588087.1"/>
</dbReference>
<dbReference type="Pfam" id="PF06026">
    <property type="entry name" value="Rib_5-P_isom_A"/>
    <property type="match status" value="1"/>
</dbReference>
<keyword evidence="6" id="KW-0413">Isomerase</keyword>
<dbReference type="GO" id="GO:0005737">
    <property type="term" value="C:cytoplasm"/>
    <property type="evidence" value="ECO:0007669"/>
    <property type="project" value="TreeGrafter"/>
</dbReference>
<dbReference type="InterPro" id="IPR004788">
    <property type="entry name" value="Ribose5P_isomerase_type_A"/>
</dbReference>
<dbReference type="PANTHER" id="PTHR11934">
    <property type="entry name" value="RIBOSE-5-PHOSPHATE ISOMERASE"/>
    <property type="match status" value="1"/>
</dbReference>
<dbReference type="PANTHER" id="PTHR11934:SF0">
    <property type="entry name" value="RIBOSE-5-PHOSPHATE ISOMERASE"/>
    <property type="match status" value="1"/>
</dbReference>
<evidence type="ECO:0000256" key="8">
    <source>
        <dbReference type="ARBA" id="ARBA00032273"/>
    </source>
</evidence>
<protein>
    <recommendedName>
        <fullName evidence="5">Ribose-5-phosphate isomerase</fullName>
        <ecNumber evidence="4">5.3.1.6</ecNumber>
    </recommendedName>
    <alternativeName>
        <fullName evidence="8">D-ribose-5-phosphate ketol-isomerase</fullName>
    </alternativeName>
    <alternativeName>
        <fullName evidence="7">Phosphoriboisomerase</fullName>
    </alternativeName>
</protein>
<sequence>MASAVEKGKKVAAYRAVDENITAEHKVIGIGSGSTVVYAVERILQRKELQHIVYIPTSFQSRLLITEGGLTLGSIEQFPEIDVTIDGADEVDPQLNAIKGGGACQFQEMVVAKAAKKFVMIADYRKKSKSLGTEWVKGVPIEVVPLAYKVVMHALNNLLSVKPQFTKLRMAVQKAGPVVTDNGNFVIDAHFGPIADPHKLGQEIKLLTGVLEVGLFCRMAEIAYFGEEDGSVDIWKRQ</sequence>
<evidence type="ECO:0000313" key="9">
    <source>
        <dbReference type="EMBL" id="KAI8580958.1"/>
    </source>
</evidence>
<dbReference type="Proteomes" id="UP001206595">
    <property type="component" value="Unassembled WGS sequence"/>
</dbReference>
<evidence type="ECO:0000313" key="10">
    <source>
        <dbReference type="Proteomes" id="UP001206595"/>
    </source>
</evidence>
<evidence type="ECO:0000256" key="6">
    <source>
        <dbReference type="ARBA" id="ARBA00023235"/>
    </source>
</evidence>